<evidence type="ECO:0000256" key="10">
    <source>
        <dbReference type="SAM" id="SignalP"/>
    </source>
</evidence>
<dbReference type="GO" id="GO:0005179">
    <property type="term" value="F:hormone activity"/>
    <property type="evidence" value="ECO:0007669"/>
    <property type="project" value="InterPro"/>
</dbReference>
<dbReference type="PROSITE" id="PS00263">
    <property type="entry name" value="NATRIURETIC_PEPTIDE"/>
    <property type="match status" value="1"/>
</dbReference>
<dbReference type="PRINTS" id="PR00712">
    <property type="entry name" value="BNATPEPTIDE"/>
</dbReference>
<evidence type="ECO:0000256" key="6">
    <source>
        <dbReference type="ARBA" id="ARBA00022924"/>
    </source>
</evidence>
<dbReference type="PANTHER" id="PTHR14066:SF10">
    <property type="entry name" value="NATRIURETIC PEPTIDES B"/>
    <property type="match status" value="1"/>
</dbReference>
<dbReference type="GO" id="GO:0006182">
    <property type="term" value="P:cGMP biosynthetic process"/>
    <property type="evidence" value="ECO:0007669"/>
    <property type="project" value="TreeGrafter"/>
</dbReference>
<evidence type="ECO:0000256" key="9">
    <source>
        <dbReference type="SAM" id="MobiDB-lite"/>
    </source>
</evidence>
<protein>
    <submittedName>
        <fullName evidence="12">Natriuretic peptides A-like</fullName>
    </submittedName>
</protein>
<feature type="region of interest" description="Disordered" evidence="9">
    <location>
        <begin position="57"/>
        <end position="81"/>
    </location>
</feature>
<evidence type="ECO:0000256" key="2">
    <source>
        <dbReference type="ARBA" id="ARBA00022525"/>
    </source>
</evidence>
<proteinExistence type="inferred from homology"/>
<sequence length="230" mass="25722">MDAKGSFLIMVSLLFFLGFQHPAAHPIHNLSPAEELANMEVLLERLEEKVALMEDLQGNPEDSDTQGERQAEEDLNDQPLADDFPVFSDRTALLKHMRGIQAAKSMRESSCFGRRLDRIGSVSGMGCKVEPKGHPRTLNPTAQTVRNLQYLPQTPNSQGSNKIFCNGLKVKWRWQKRKKLNEIRVTPTRNRRAMPPSSSRPGKANTQDPQVTAPTGNLPKEPQQQPCGTN</sequence>
<name>A0A6I9YQ41_9SAUR</name>
<dbReference type="Proteomes" id="UP000504617">
    <property type="component" value="Unplaced"/>
</dbReference>
<evidence type="ECO:0000256" key="7">
    <source>
        <dbReference type="ARBA" id="ARBA00023157"/>
    </source>
</evidence>
<feature type="compositionally biased region" description="Polar residues" evidence="9">
    <location>
        <begin position="196"/>
        <end position="215"/>
    </location>
</feature>
<keyword evidence="7" id="KW-1015">Disulfide bond</keyword>
<feature type="region of interest" description="Disordered" evidence="9">
    <location>
        <begin position="181"/>
        <end position="230"/>
    </location>
</feature>
<keyword evidence="6" id="KW-0382">Hypotensive agent</keyword>
<dbReference type="GO" id="GO:0005615">
    <property type="term" value="C:extracellular space"/>
    <property type="evidence" value="ECO:0007669"/>
    <property type="project" value="TreeGrafter"/>
</dbReference>
<comment type="similarity">
    <text evidence="8">Belongs to the natriuretic peptide family.</text>
</comment>
<dbReference type="OrthoDB" id="9892281at2759"/>
<dbReference type="InterPro" id="IPR050787">
    <property type="entry name" value="Natriuretic_peptide"/>
</dbReference>
<dbReference type="PRINTS" id="PR00710">
    <property type="entry name" value="NATPEPTIDES"/>
</dbReference>
<dbReference type="GO" id="GO:0090729">
    <property type="term" value="F:toxin activity"/>
    <property type="evidence" value="ECO:0007669"/>
    <property type="project" value="UniProtKB-KW"/>
</dbReference>
<dbReference type="RefSeq" id="XP_013926271.1">
    <property type="nucleotide sequence ID" value="XM_014070796.1"/>
</dbReference>
<dbReference type="GeneID" id="106552502"/>
<dbReference type="GO" id="GO:0007168">
    <property type="term" value="P:receptor guanylyl cyclase signaling pathway"/>
    <property type="evidence" value="ECO:0007669"/>
    <property type="project" value="TreeGrafter"/>
</dbReference>
<dbReference type="Pfam" id="PF00212">
    <property type="entry name" value="ANP"/>
    <property type="match status" value="1"/>
</dbReference>
<evidence type="ECO:0000256" key="4">
    <source>
        <dbReference type="ARBA" id="ARBA00022729"/>
    </source>
</evidence>
<comment type="subcellular location">
    <subcellularLocation>
        <location evidence="1 8">Secreted</location>
    </subcellularLocation>
</comment>
<dbReference type="GO" id="GO:0097746">
    <property type="term" value="P:blood vessel diameter maintenance"/>
    <property type="evidence" value="ECO:0007669"/>
    <property type="project" value="UniProtKB-KW"/>
</dbReference>
<accession>A0A6I9YQ41</accession>
<keyword evidence="2" id="KW-0964">Secreted</keyword>
<dbReference type="PANTHER" id="PTHR14066">
    <property type="entry name" value="ATRIAL NATRIURETIC FACTOR PRECURSOR"/>
    <property type="match status" value="1"/>
</dbReference>
<evidence type="ECO:0000256" key="1">
    <source>
        <dbReference type="ARBA" id="ARBA00004613"/>
    </source>
</evidence>
<feature type="chain" id="PRO_5026846389" evidence="10">
    <location>
        <begin position="25"/>
        <end position="230"/>
    </location>
</feature>
<dbReference type="GO" id="GO:0019934">
    <property type="term" value="P:cGMP-mediated signaling"/>
    <property type="evidence" value="ECO:0007669"/>
    <property type="project" value="TreeGrafter"/>
</dbReference>
<evidence type="ECO:0000256" key="3">
    <source>
        <dbReference type="ARBA" id="ARBA00022656"/>
    </source>
</evidence>
<dbReference type="GO" id="GO:0051427">
    <property type="term" value="F:hormone receptor binding"/>
    <property type="evidence" value="ECO:0007669"/>
    <property type="project" value="TreeGrafter"/>
</dbReference>
<dbReference type="SMART" id="SM00183">
    <property type="entry name" value="NAT_PEP"/>
    <property type="match status" value="1"/>
</dbReference>
<organism evidence="11 12">
    <name type="scientific">Thamnophis sirtalis</name>
    <dbReference type="NCBI Taxonomy" id="35019"/>
    <lineage>
        <taxon>Eukaryota</taxon>
        <taxon>Metazoa</taxon>
        <taxon>Chordata</taxon>
        <taxon>Craniata</taxon>
        <taxon>Vertebrata</taxon>
        <taxon>Euteleostomi</taxon>
        <taxon>Lepidosauria</taxon>
        <taxon>Squamata</taxon>
        <taxon>Bifurcata</taxon>
        <taxon>Unidentata</taxon>
        <taxon>Episquamata</taxon>
        <taxon>Toxicofera</taxon>
        <taxon>Serpentes</taxon>
        <taxon>Colubroidea</taxon>
        <taxon>Colubridae</taxon>
        <taxon>Natricinae</taxon>
        <taxon>Thamnophis</taxon>
    </lineage>
</organism>
<dbReference type="KEGG" id="tsr:106552502"/>
<keyword evidence="3" id="KW-0800">Toxin</keyword>
<feature type="signal peptide" evidence="10">
    <location>
        <begin position="1"/>
        <end position="24"/>
    </location>
</feature>
<evidence type="ECO:0000256" key="8">
    <source>
        <dbReference type="RuleBase" id="RU003686"/>
    </source>
</evidence>
<dbReference type="GO" id="GO:0007218">
    <property type="term" value="P:neuropeptide signaling pathway"/>
    <property type="evidence" value="ECO:0007669"/>
    <property type="project" value="TreeGrafter"/>
</dbReference>
<dbReference type="InterPro" id="IPR002408">
    <property type="entry name" value="Natriuretic_peptide_brain"/>
</dbReference>
<gene>
    <name evidence="12" type="primary">LOC106552502</name>
</gene>
<evidence type="ECO:0000313" key="12">
    <source>
        <dbReference type="RefSeq" id="XP_013926271.1"/>
    </source>
</evidence>
<dbReference type="AlphaFoldDB" id="A0A6I9YQ41"/>
<keyword evidence="11" id="KW-1185">Reference proteome</keyword>
<evidence type="ECO:0000313" key="11">
    <source>
        <dbReference type="Proteomes" id="UP000504617"/>
    </source>
</evidence>
<keyword evidence="4 10" id="KW-0732">Signal</keyword>
<reference evidence="12" key="1">
    <citation type="submission" date="2025-08" db="UniProtKB">
        <authorList>
            <consortium name="RefSeq"/>
        </authorList>
    </citation>
    <scope>IDENTIFICATION</scope>
    <source>
        <tissue evidence="12">Skeletal muscle</tissue>
    </source>
</reference>
<evidence type="ECO:0000256" key="5">
    <source>
        <dbReference type="ARBA" id="ARBA00022858"/>
    </source>
</evidence>
<dbReference type="GO" id="GO:0005737">
    <property type="term" value="C:cytoplasm"/>
    <property type="evidence" value="ECO:0007669"/>
    <property type="project" value="TreeGrafter"/>
</dbReference>
<keyword evidence="5 8" id="KW-0838">Vasoactive</keyword>
<dbReference type="InterPro" id="IPR030480">
    <property type="entry name" value="Natr_peptide_CS"/>
</dbReference>
<dbReference type="InterPro" id="IPR000663">
    <property type="entry name" value="Natr_peptide"/>
</dbReference>
<dbReference type="GO" id="GO:0003085">
    <property type="term" value="P:negative regulation of systemic arterial blood pressure"/>
    <property type="evidence" value="ECO:0007669"/>
    <property type="project" value="TreeGrafter"/>
</dbReference>